<gene>
    <name evidence="2" type="ORF">Q7X28_05625</name>
</gene>
<dbReference type="EMBL" id="JAUTIX010000002">
    <property type="protein sequence ID" value="MDP0397400.1"/>
    <property type="molecule type" value="Genomic_DNA"/>
</dbReference>
<dbReference type="InterPro" id="IPR025442">
    <property type="entry name" value="DUF4185"/>
</dbReference>
<sequence length="329" mass="36575">MPISLELPRMHKVRDITPVTRFGVGGTDLGIACRVGREILYVFGDTFEGLTIGAGDWRSPVGLFGTATGLITRPAGPDSQRARQLLDYSHDTGEFSTILPTTCIEVDGALYLHTMTMQSLDTVVRTALWRSDDRAATWREVARFDARQADGCRNMWTLCPAPDGYTYNLSTGGLSRDKGLRLHRLPTELLATLAPGVDVPWEPWGWRPDTGWRWGNPPTDLALGSGYGELCLALIDGVWVMTYFDAAHYRIAARFAERIDGIWSEPVTLLQGSSWQDEDHADGRVAQLYGGYLVPGSTLRSARLVVSQWNTQNNHPYKSMMFKGPLRVQ</sequence>
<dbReference type="Pfam" id="PF13810">
    <property type="entry name" value="DUF4185"/>
    <property type="match status" value="1"/>
</dbReference>
<evidence type="ECO:0000313" key="3">
    <source>
        <dbReference type="Proteomes" id="UP001178281"/>
    </source>
</evidence>
<dbReference type="RefSeq" id="WP_305110620.1">
    <property type="nucleotide sequence ID" value="NZ_JAUTIX010000002.1"/>
</dbReference>
<dbReference type="AlphaFoldDB" id="A0AA90S7J9"/>
<comment type="caution">
    <text evidence="2">The sequence shown here is derived from an EMBL/GenBank/DDBJ whole genome shotgun (WGS) entry which is preliminary data.</text>
</comment>
<accession>A0AA90S7J9</accession>
<evidence type="ECO:0000313" key="2">
    <source>
        <dbReference type="EMBL" id="MDP0397400.1"/>
    </source>
</evidence>
<dbReference type="Proteomes" id="UP001178281">
    <property type="component" value="Unassembled WGS sequence"/>
</dbReference>
<organism evidence="2 3">
    <name type="scientific">Tsukamurella strandjordii</name>
    <dbReference type="NCBI Taxonomy" id="147577"/>
    <lineage>
        <taxon>Bacteria</taxon>
        <taxon>Bacillati</taxon>
        <taxon>Actinomycetota</taxon>
        <taxon>Actinomycetes</taxon>
        <taxon>Mycobacteriales</taxon>
        <taxon>Tsukamurellaceae</taxon>
        <taxon>Tsukamurella</taxon>
    </lineage>
</organism>
<feature type="domain" description="DUF4185" evidence="1">
    <location>
        <begin position="20"/>
        <end position="323"/>
    </location>
</feature>
<name>A0AA90S7J9_9ACTN</name>
<evidence type="ECO:0000259" key="1">
    <source>
        <dbReference type="Pfam" id="PF13810"/>
    </source>
</evidence>
<keyword evidence="3" id="KW-1185">Reference proteome</keyword>
<proteinExistence type="predicted"/>
<reference evidence="2" key="1">
    <citation type="submission" date="2023-08" db="EMBL/GenBank/DDBJ databases">
        <title>The draft genome of Tsukamurella strandjordii strain 050030.</title>
        <authorList>
            <person name="Zhao F."/>
            <person name="Feng Y."/>
            <person name="Zong Z."/>
        </authorList>
    </citation>
    <scope>NUCLEOTIDE SEQUENCE</scope>
    <source>
        <strain evidence="2">050030</strain>
    </source>
</reference>
<protein>
    <submittedName>
        <fullName evidence="2">DUF4185 domain-containing protein</fullName>
    </submittedName>
</protein>